<keyword evidence="2" id="KW-0472">Membrane</keyword>
<dbReference type="Proteomes" id="UP000006532">
    <property type="component" value="Segment"/>
</dbReference>
<organism evidence="3 4">
    <name type="scientific">Prochlorococcus phage P-SSM7</name>
    <dbReference type="NCBI Taxonomy" id="445688"/>
    <lineage>
        <taxon>Viruses</taxon>
        <taxon>Duplodnaviria</taxon>
        <taxon>Heunggongvirae</taxon>
        <taxon>Uroviricota</taxon>
        <taxon>Caudoviricetes</taxon>
        <taxon>Pantevenvirales</taxon>
        <taxon>Kyanoviridae</taxon>
        <taxon>Palaemonvirus</taxon>
        <taxon>Palaemonvirus pssm7</taxon>
    </lineage>
</organism>
<proteinExistence type="predicted"/>
<evidence type="ECO:0000256" key="1">
    <source>
        <dbReference type="SAM" id="MobiDB-lite"/>
    </source>
</evidence>
<keyword evidence="2" id="KW-1133">Transmembrane helix</keyword>
<keyword evidence="4" id="KW-1185">Reference proteome</keyword>
<dbReference type="EMBL" id="GU071103">
    <property type="protein sequence ID" value="ADO98871.1"/>
    <property type="molecule type" value="Genomic_DNA"/>
</dbReference>
<evidence type="ECO:0000256" key="2">
    <source>
        <dbReference type="SAM" id="Phobius"/>
    </source>
</evidence>
<evidence type="ECO:0000313" key="3">
    <source>
        <dbReference type="EMBL" id="ADO98871.1"/>
    </source>
</evidence>
<accession>E3SP00</accession>
<sequence>MERSKPTKTSKERQEKVTIYFDKRALEEQKKEDEEVKQEELDKKAEQEKNIETGRQAVNAVGNLFLSPLVLMLVWNACIPGLFGLATLGYWSAMGLYVIFRILLRNS</sequence>
<dbReference type="KEGG" id="vg:10329372"/>
<dbReference type="RefSeq" id="YP_004325063.1">
    <property type="nucleotide sequence ID" value="NC_015290.1"/>
</dbReference>
<feature type="transmembrane region" description="Helical" evidence="2">
    <location>
        <begin position="81"/>
        <end position="104"/>
    </location>
</feature>
<dbReference type="GeneID" id="10329372"/>
<reference evidence="3 4" key="1">
    <citation type="journal article" date="2010" name="Environ. Microbiol.">
        <title>Genomic analysis of oceanic cyanobacterial myoviruses compared with T4-like myoviruses from diverse hosts and environments.</title>
        <authorList>
            <person name="Sullivan M.B."/>
            <person name="Huang K.H."/>
            <person name="Ignacio-Espinoza J.C."/>
            <person name="Berlin A.M."/>
            <person name="Kelly L."/>
            <person name="Weigele P.R."/>
            <person name="DeFrancesco A.S."/>
            <person name="Kern S.E."/>
            <person name="Thompson L.R."/>
            <person name="Young S."/>
            <person name="Yandava C."/>
            <person name="Fu R."/>
            <person name="Krastins B."/>
            <person name="Chase M."/>
            <person name="Sarracino D."/>
            <person name="Osburne M.S."/>
            <person name="Henn M.R."/>
            <person name="Chisholm S.W."/>
        </authorList>
    </citation>
    <scope>NUCLEOTIDE SEQUENCE [LARGE SCALE GENOMIC DNA]</scope>
    <source>
        <strain evidence="3">NATL1A-15</strain>
    </source>
</reference>
<keyword evidence="2" id="KW-0812">Transmembrane</keyword>
<dbReference type="OrthoDB" id="27749at10239"/>
<feature type="transmembrane region" description="Helical" evidence="2">
    <location>
        <begin position="57"/>
        <end position="75"/>
    </location>
</feature>
<gene>
    <name evidence="3" type="ORF">PSSM7_236</name>
</gene>
<evidence type="ECO:0000313" key="4">
    <source>
        <dbReference type="Proteomes" id="UP000006532"/>
    </source>
</evidence>
<feature type="region of interest" description="Disordered" evidence="1">
    <location>
        <begin position="29"/>
        <end position="48"/>
    </location>
</feature>
<name>E3SP00_9CAUD</name>
<protein>
    <submittedName>
        <fullName evidence="3">Uncharacterized protein</fullName>
    </submittedName>
</protein>